<keyword evidence="3" id="KW-1185">Reference proteome</keyword>
<name>A0A0M1P5C0_9BACL</name>
<protein>
    <submittedName>
        <fullName evidence="2">Uncharacterized protein</fullName>
    </submittedName>
</protein>
<dbReference type="PATRIC" id="fig|1705565.3.peg.4179"/>
<keyword evidence="1" id="KW-0812">Transmembrane</keyword>
<evidence type="ECO:0000256" key="1">
    <source>
        <dbReference type="SAM" id="Phobius"/>
    </source>
</evidence>
<organism evidence="2 3">
    <name type="scientific">Paenibacillus solani</name>
    <dbReference type="NCBI Taxonomy" id="1705565"/>
    <lineage>
        <taxon>Bacteria</taxon>
        <taxon>Bacillati</taxon>
        <taxon>Bacillota</taxon>
        <taxon>Bacilli</taxon>
        <taxon>Bacillales</taxon>
        <taxon>Paenibacillaceae</taxon>
        <taxon>Paenibacillus</taxon>
    </lineage>
</organism>
<evidence type="ECO:0000313" key="2">
    <source>
        <dbReference type="EMBL" id="KOR89597.1"/>
    </source>
</evidence>
<dbReference type="RefSeq" id="WP_054402633.1">
    <property type="nucleotide sequence ID" value="NZ_LIUT01000001.1"/>
</dbReference>
<accession>A0A0M1P5C0</accession>
<dbReference type="AlphaFoldDB" id="A0A0M1P5C0"/>
<dbReference type="OrthoDB" id="2696313at2"/>
<dbReference type="EMBL" id="LIUT01000001">
    <property type="protein sequence ID" value="KOR89597.1"/>
    <property type="molecule type" value="Genomic_DNA"/>
</dbReference>
<reference evidence="3" key="1">
    <citation type="submission" date="2015-08" db="EMBL/GenBank/DDBJ databases">
        <title>Genome sequencing project for genomic taxonomy and phylogenomics of Bacillus-like bacteria.</title>
        <authorList>
            <person name="Liu B."/>
            <person name="Wang J."/>
            <person name="Zhu Y."/>
            <person name="Liu G."/>
            <person name="Chen Q."/>
            <person name="Chen Z."/>
            <person name="Lan J."/>
            <person name="Che J."/>
            <person name="Ge C."/>
            <person name="Shi H."/>
            <person name="Pan Z."/>
            <person name="Liu X."/>
        </authorList>
    </citation>
    <scope>NUCLEOTIDE SEQUENCE [LARGE SCALE GENOMIC DNA]</scope>
    <source>
        <strain evidence="3">FJAT-22460</strain>
    </source>
</reference>
<sequence length="431" mass="49101">MSDWKPDWDRRLALKPFKKQRFHADLMENVEQRIKIVERKRSRHRFRRIAMIFIPALLLMLGAGIWFGGKEVPIHNPADPSPTTQGGGSFESSFELGGGGGFEWWSFDREGLQGNDDTIVKLALAFMNRELGIWGGPTPDIWETPEVKEPLERFDVSSPWVYEVYVQEVRTEEEQTVYRLRLQLRDSIPMVYQETIDITIRNNTHKISLIELVNTDETGTPLDEYESEAVKGRTVTLKEDPKMGLKITGTLSPNEGMIRSIRVQYKDKERIFQDWSNVNNDSYYPEAGLLTTLDNEEDVLAVIMTTGYGTGVHESVLRLLRSDFTEVKAADPVLTAESKIQADVKTEAGKRILRITLDGVTRTFEYNEEEAGIWQGEPALGSIVNYSVEGNTLYASIPAQVWQGEFPVAVRLRYEYDGTSFLVAEAMFEEI</sequence>
<evidence type="ECO:0000313" key="3">
    <source>
        <dbReference type="Proteomes" id="UP000036932"/>
    </source>
</evidence>
<proteinExistence type="predicted"/>
<keyword evidence="1" id="KW-0472">Membrane</keyword>
<feature type="transmembrane region" description="Helical" evidence="1">
    <location>
        <begin position="49"/>
        <end position="69"/>
    </location>
</feature>
<gene>
    <name evidence="2" type="ORF">AM231_10915</name>
</gene>
<dbReference type="Proteomes" id="UP000036932">
    <property type="component" value="Unassembled WGS sequence"/>
</dbReference>
<keyword evidence="1" id="KW-1133">Transmembrane helix</keyword>
<comment type="caution">
    <text evidence="2">The sequence shown here is derived from an EMBL/GenBank/DDBJ whole genome shotgun (WGS) entry which is preliminary data.</text>
</comment>